<feature type="binding site" evidence="9">
    <location>
        <begin position="200"/>
        <end position="203"/>
    </location>
    <ligand>
        <name>substrate</name>
    </ligand>
</feature>
<feature type="binding site" evidence="10">
    <location>
        <position position="313"/>
    </location>
    <ligand>
        <name>NAD(+)</name>
        <dbReference type="ChEBI" id="CHEBI:57540"/>
    </ligand>
</feature>
<evidence type="ECO:0000256" key="2">
    <source>
        <dbReference type="ARBA" id="ARBA00006601"/>
    </source>
</evidence>
<dbReference type="Gene3D" id="1.20.5.170">
    <property type="match status" value="1"/>
</dbReference>
<evidence type="ECO:0000256" key="10">
    <source>
        <dbReference type="PIRSR" id="PIRSR500134-3"/>
    </source>
</evidence>
<feature type="binding site" evidence="10">
    <location>
        <position position="77"/>
    </location>
    <ligand>
        <name>NAD(+)</name>
        <dbReference type="ChEBI" id="CHEBI:57540"/>
    </ligand>
</feature>
<feature type="binding site" evidence="10">
    <location>
        <position position="128"/>
    </location>
    <ligand>
        <name>NAD(+)</name>
        <dbReference type="ChEBI" id="CHEBI:57540"/>
    </ligand>
</feature>
<gene>
    <name evidence="13" type="primary">algD</name>
    <name evidence="12" type="ORF">TL5118_03711</name>
    <name evidence="13" type="ORF">TL5120_02952</name>
</gene>
<dbReference type="InterPro" id="IPR036291">
    <property type="entry name" value="NAD(P)-bd_dom_sf"/>
</dbReference>
<evidence type="ECO:0000313" key="14">
    <source>
        <dbReference type="Proteomes" id="UP000051086"/>
    </source>
</evidence>
<dbReference type="EMBL" id="CYSB01000040">
    <property type="protein sequence ID" value="CUH69741.1"/>
    <property type="molecule type" value="Genomic_DNA"/>
</dbReference>
<sequence length="486" mass="52596">MELLDLDLRNADVVDTPQPVMNPDLAPALRPVLNPQKTPVLKPAISVVGLGYVGAVSMACLSSLGHRCIGVDVDARKVEQIAAGESPIHEKDLGETLSEGVANGLIEATDDLERAVWDTDVTFVSVGTPTAADGGCDYRYIEAAAEGMARGLRRKRSFHVFVMRCSIPPGTTLSVMAPIIERISGRKAGRDFGVCFNPEFLREGVAIADFHNPPKTVIGTTDLRSAEILRDIYAPVDAQPIFTSIEAAEMVKYVDNVWHATKVCFANEVGRLCKPSGVDSREVMDIFVQDHKLNLSAYYLKPGFAYGGSCLPKEVRAVQHMAKEAGVTLPMIGNLERSNREHIEEAVRMVRTTGARRVGILGLAFKPGTDDLRESPILEVMAALHAEGVALQVHDEAITKDTPLEGQLAYVRHGSKGGAELAANLPGMLNDDLDEVVEGAEVLVVCHASEAYRSKMRRSHARAVIDLVGLYNSPCETRAPLEGIGW</sequence>
<dbReference type="Proteomes" id="UP000051086">
    <property type="component" value="Unassembled WGS sequence"/>
</dbReference>
<evidence type="ECO:0000259" key="11">
    <source>
        <dbReference type="SMART" id="SM00984"/>
    </source>
</evidence>
<dbReference type="InterPro" id="IPR036220">
    <property type="entry name" value="UDP-Glc/GDP-Man_DH_C_sf"/>
</dbReference>
<dbReference type="Pfam" id="PF03720">
    <property type="entry name" value="UDPG_MGDP_dh_C"/>
    <property type="match status" value="1"/>
</dbReference>
<dbReference type="NCBIfam" id="TIGR03026">
    <property type="entry name" value="NDP-sugDHase"/>
    <property type="match status" value="1"/>
</dbReference>
<dbReference type="InterPro" id="IPR017476">
    <property type="entry name" value="UDP-Glc/GDP-Man"/>
</dbReference>
<keyword evidence="5 7" id="KW-0520">NAD</keyword>
<evidence type="ECO:0000256" key="5">
    <source>
        <dbReference type="ARBA" id="ARBA00023027"/>
    </source>
</evidence>
<feature type="binding site" evidence="10">
    <location>
        <position position="72"/>
    </location>
    <ligand>
        <name>NAD(+)</name>
        <dbReference type="ChEBI" id="CHEBI:57540"/>
    </ligand>
</feature>
<feature type="binding site" evidence="9">
    <location>
        <begin position="299"/>
        <end position="303"/>
    </location>
    <ligand>
        <name>substrate</name>
    </ligand>
</feature>
<dbReference type="PANTHER" id="PTHR43750">
    <property type="entry name" value="UDP-GLUCOSE 6-DEHYDROGENASE TUAD"/>
    <property type="match status" value="1"/>
</dbReference>
<dbReference type="InterPro" id="IPR014027">
    <property type="entry name" value="UDP-Glc/GDP-Man_DH_C"/>
</dbReference>
<evidence type="ECO:0000256" key="1">
    <source>
        <dbReference type="ARBA" id="ARBA00004701"/>
    </source>
</evidence>
<dbReference type="AlphaFoldDB" id="A0A0P1FWI3"/>
<dbReference type="GO" id="GO:0051287">
    <property type="term" value="F:NAD binding"/>
    <property type="evidence" value="ECO:0007669"/>
    <property type="project" value="InterPro"/>
</dbReference>
<reference evidence="12 14" key="1">
    <citation type="submission" date="2015-09" db="EMBL/GenBank/DDBJ databases">
        <authorList>
            <person name="Rodrigo-Torres L."/>
            <person name="Arahal D.R."/>
        </authorList>
    </citation>
    <scope>NUCLEOTIDE SEQUENCE [LARGE SCALE GENOMIC DNA]</scope>
    <source>
        <strain evidence="12 14">CECT 5118</strain>
    </source>
</reference>
<reference evidence="13 15" key="2">
    <citation type="submission" date="2015-09" db="EMBL/GenBank/DDBJ databases">
        <authorList>
            <consortium name="Swine Surveillance"/>
        </authorList>
    </citation>
    <scope>NUCLEOTIDE SEQUENCE [LARGE SCALE GENOMIC DNA]</scope>
    <source>
        <strain evidence="13 15">5120</strain>
    </source>
</reference>
<dbReference type="GO" id="GO:0000271">
    <property type="term" value="P:polysaccharide biosynthetic process"/>
    <property type="evidence" value="ECO:0007669"/>
    <property type="project" value="InterPro"/>
</dbReference>
<feature type="binding site" evidence="9">
    <location>
        <position position="366"/>
    </location>
    <ligand>
        <name>substrate</name>
    </ligand>
</feature>
<proteinExistence type="inferred from homology"/>
<dbReference type="GO" id="GO:0003979">
    <property type="term" value="F:UDP-glucose 6-dehydrogenase activity"/>
    <property type="evidence" value="ECO:0007669"/>
    <property type="project" value="UniProtKB-EC"/>
</dbReference>
<dbReference type="InterPro" id="IPR008927">
    <property type="entry name" value="6-PGluconate_DH-like_C_sf"/>
</dbReference>
<dbReference type="EMBL" id="CYSC01000035">
    <property type="protein sequence ID" value="CUH73145.1"/>
    <property type="molecule type" value="Genomic_DNA"/>
</dbReference>
<evidence type="ECO:0000256" key="9">
    <source>
        <dbReference type="PIRSR" id="PIRSR500134-2"/>
    </source>
</evidence>
<dbReference type="InterPro" id="IPR028357">
    <property type="entry name" value="UDPglc_DH_bac"/>
</dbReference>
<dbReference type="SUPFAM" id="SSF51735">
    <property type="entry name" value="NAD(P)-binding Rossmann-fold domains"/>
    <property type="match status" value="1"/>
</dbReference>
<dbReference type="PIRSF" id="PIRSF500134">
    <property type="entry name" value="UDPglc_DH_bac"/>
    <property type="match status" value="1"/>
</dbReference>
<dbReference type="UniPathway" id="UPA00038">
    <property type="reaction ID" value="UER00491"/>
</dbReference>
<evidence type="ECO:0000256" key="3">
    <source>
        <dbReference type="ARBA" id="ARBA00012954"/>
    </source>
</evidence>
<protein>
    <recommendedName>
        <fullName evidence="3 7">UDP-glucose 6-dehydrogenase</fullName>
        <ecNumber evidence="3 7">1.1.1.22</ecNumber>
    </recommendedName>
</protein>
<organism evidence="13 15">
    <name type="scientific">Thalassovita autumnalis</name>
    <dbReference type="NCBI Taxonomy" id="2072972"/>
    <lineage>
        <taxon>Bacteria</taxon>
        <taxon>Pseudomonadati</taxon>
        <taxon>Pseudomonadota</taxon>
        <taxon>Alphaproteobacteria</taxon>
        <taxon>Rhodobacterales</taxon>
        <taxon>Roseobacteraceae</taxon>
        <taxon>Thalassovita</taxon>
    </lineage>
</organism>
<dbReference type="EC" id="1.1.1.22" evidence="3 7"/>
<evidence type="ECO:0000313" key="13">
    <source>
        <dbReference type="EMBL" id="CUH73145.1"/>
    </source>
</evidence>
<evidence type="ECO:0000313" key="15">
    <source>
        <dbReference type="Proteomes" id="UP000051887"/>
    </source>
</evidence>
<dbReference type="PIRSF" id="PIRSF000124">
    <property type="entry name" value="UDPglc_GDPman_dh"/>
    <property type="match status" value="1"/>
</dbReference>
<comment type="catalytic activity">
    <reaction evidence="6 7">
        <text>UDP-alpha-D-glucose + 2 NAD(+) + H2O = UDP-alpha-D-glucuronate + 2 NADH + 3 H(+)</text>
        <dbReference type="Rhea" id="RHEA:23596"/>
        <dbReference type="ChEBI" id="CHEBI:15377"/>
        <dbReference type="ChEBI" id="CHEBI:15378"/>
        <dbReference type="ChEBI" id="CHEBI:57540"/>
        <dbReference type="ChEBI" id="CHEBI:57945"/>
        <dbReference type="ChEBI" id="CHEBI:58052"/>
        <dbReference type="ChEBI" id="CHEBI:58885"/>
        <dbReference type="EC" id="1.1.1.22"/>
    </reaction>
</comment>
<dbReference type="Pfam" id="PF03721">
    <property type="entry name" value="UDPG_MGDP_dh_N"/>
    <property type="match status" value="1"/>
</dbReference>
<feature type="binding site" evidence="9">
    <location>
        <position position="307"/>
    </location>
    <ligand>
        <name>substrate</name>
    </ligand>
</feature>
<dbReference type="SUPFAM" id="SSF52413">
    <property type="entry name" value="UDP-glucose/GDP-mannose dehydrogenase C-terminal domain"/>
    <property type="match status" value="1"/>
</dbReference>
<dbReference type="RefSeq" id="WP_242601813.1">
    <property type="nucleotide sequence ID" value="NZ_CYSB01000040.1"/>
</dbReference>
<feature type="active site" description="Nucleophile" evidence="8">
    <location>
        <position position="310"/>
    </location>
</feature>
<dbReference type="SMART" id="SM00984">
    <property type="entry name" value="UDPG_MGDP_dh_C"/>
    <property type="match status" value="1"/>
</dbReference>
<comment type="pathway">
    <text evidence="1">Nucleotide-sugar biosynthesis; UDP-alpha-D-glucuronate biosynthesis; UDP-alpha-D-glucuronate from UDP-alpha-D-glucose: step 1/1.</text>
</comment>
<feature type="domain" description="UDP-glucose/GDP-mannose dehydrogenase C-terminal" evidence="11">
    <location>
        <begin position="359"/>
        <end position="473"/>
    </location>
</feature>
<evidence type="ECO:0000313" key="12">
    <source>
        <dbReference type="EMBL" id="CUH69741.1"/>
    </source>
</evidence>
<name>A0A0P1FWI3_9RHOB</name>
<keyword evidence="14" id="KW-1185">Reference proteome</keyword>
<feature type="binding site" evidence="10">
    <location>
        <position position="373"/>
    </location>
    <ligand>
        <name>NAD(+)</name>
        <dbReference type="ChEBI" id="CHEBI:57540"/>
    </ligand>
</feature>
<dbReference type="Proteomes" id="UP000051887">
    <property type="component" value="Unassembled WGS sequence"/>
</dbReference>
<keyword evidence="4 7" id="KW-0560">Oxidoreductase</keyword>
<dbReference type="Gene3D" id="3.40.50.720">
    <property type="entry name" value="NAD(P)-binding Rossmann-like Domain"/>
    <property type="match status" value="2"/>
</dbReference>
<evidence type="ECO:0000256" key="4">
    <source>
        <dbReference type="ARBA" id="ARBA00023002"/>
    </source>
</evidence>
<feature type="binding site" evidence="9">
    <location>
        <position position="252"/>
    </location>
    <ligand>
        <name>substrate</name>
    </ligand>
</feature>
<dbReference type="SUPFAM" id="SSF48179">
    <property type="entry name" value="6-phosphogluconate dehydrogenase C-terminal domain-like"/>
    <property type="match status" value="1"/>
</dbReference>
<comment type="similarity">
    <text evidence="2 7">Belongs to the UDP-glucose/GDP-mannose dehydrogenase family.</text>
</comment>
<dbReference type="Pfam" id="PF00984">
    <property type="entry name" value="UDPG_MGDP_dh"/>
    <property type="match status" value="1"/>
</dbReference>
<accession>A0A0P1FWI3</accession>
<evidence type="ECO:0000256" key="8">
    <source>
        <dbReference type="PIRSR" id="PIRSR500134-1"/>
    </source>
</evidence>
<dbReference type="PANTHER" id="PTHR43750:SF1">
    <property type="entry name" value="GDP-MANNOSE 6-DEHYDROGENASE"/>
    <property type="match status" value="1"/>
</dbReference>
<dbReference type="InterPro" id="IPR001732">
    <property type="entry name" value="UDP-Glc/GDP-Man_DH_N"/>
</dbReference>
<feature type="binding site" evidence="10">
    <location>
        <position position="203"/>
    </location>
    <ligand>
        <name>NAD(+)</name>
        <dbReference type="ChEBI" id="CHEBI:57540"/>
    </ligand>
</feature>
<dbReference type="GO" id="GO:0006065">
    <property type="term" value="P:UDP-glucuronate biosynthetic process"/>
    <property type="evidence" value="ECO:0007669"/>
    <property type="project" value="UniProtKB-UniPathway"/>
</dbReference>
<dbReference type="InterPro" id="IPR014026">
    <property type="entry name" value="UDP-Glc/GDP-Man_DH_dimer"/>
</dbReference>
<evidence type="ECO:0000256" key="7">
    <source>
        <dbReference type="PIRNR" id="PIRNR000124"/>
    </source>
</evidence>
<evidence type="ECO:0000256" key="6">
    <source>
        <dbReference type="ARBA" id="ARBA00047473"/>
    </source>
</evidence>